<proteinExistence type="inferred from homology"/>
<feature type="region of interest" description="Disordered" evidence="15">
    <location>
        <begin position="426"/>
        <end position="452"/>
    </location>
</feature>
<keyword evidence="10" id="KW-0862">Zinc</keyword>
<evidence type="ECO:0000256" key="1">
    <source>
        <dbReference type="ARBA" id="ARBA00004496"/>
    </source>
</evidence>
<dbReference type="PROSITE" id="PS50088">
    <property type="entry name" value="ANK_REPEAT"/>
    <property type="match status" value="1"/>
</dbReference>
<evidence type="ECO:0000256" key="9">
    <source>
        <dbReference type="ARBA" id="ARBA00022801"/>
    </source>
</evidence>
<dbReference type="InterPro" id="IPR036770">
    <property type="entry name" value="Ankyrin_rpt-contain_sf"/>
</dbReference>
<keyword evidence="7 14" id="KW-0255">Endonuclease</keyword>
<dbReference type="InterPro" id="IPR041175">
    <property type="entry name" value="VLRF1/Vms1"/>
</dbReference>
<feature type="compositionally biased region" description="Basic and acidic residues" evidence="15">
    <location>
        <begin position="568"/>
        <end position="577"/>
    </location>
</feature>
<reference evidence="18" key="1">
    <citation type="submission" date="2025-08" db="UniProtKB">
        <authorList>
            <consortium name="RefSeq"/>
        </authorList>
    </citation>
    <scope>IDENTIFICATION</scope>
</reference>
<keyword evidence="5" id="KW-0479">Metal-binding</keyword>
<keyword evidence="4 14" id="KW-0540">Nuclease</keyword>
<gene>
    <name evidence="18" type="primary">LOC105043544</name>
</gene>
<keyword evidence="12" id="KW-0175">Coiled coil</keyword>
<dbReference type="GO" id="GO:0004519">
    <property type="term" value="F:endonuclease activity"/>
    <property type="evidence" value="ECO:0007669"/>
    <property type="project" value="UniProtKB-KW"/>
</dbReference>
<dbReference type="SUPFAM" id="SSF48403">
    <property type="entry name" value="Ankyrin repeat"/>
    <property type="match status" value="1"/>
</dbReference>
<feature type="repeat" description="ANK" evidence="13">
    <location>
        <begin position="439"/>
        <end position="471"/>
    </location>
</feature>
<dbReference type="InterPro" id="IPR036236">
    <property type="entry name" value="Znf_C2H2_sf"/>
</dbReference>
<evidence type="ECO:0000256" key="3">
    <source>
        <dbReference type="ARBA" id="ARBA00022490"/>
    </source>
</evidence>
<evidence type="ECO:0000313" key="17">
    <source>
        <dbReference type="Proteomes" id="UP000504607"/>
    </source>
</evidence>
<dbReference type="OrthoDB" id="429841at2759"/>
<dbReference type="AlphaFoldDB" id="A0A6J0PGW1"/>
<evidence type="ECO:0000256" key="12">
    <source>
        <dbReference type="ARBA" id="ARBA00023054"/>
    </source>
</evidence>
<accession>A0A6J0PGW1</accession>
<name>A0A6J0PGW1_ELAGV</name>
<dbReference type="GO" id="GO:0008270">
    <property type="term" value="F:zinc ion binding"/>
    <property type="evidence" value="ECO:0007669"/>
    <property type="project" value="UniProtKB-KW"/>
</dbReference>
<dbReference type="GO" id="GO:0016787">
    <property type="term" value="F:hydrolase activity"/>
    <property type="evidence" value="ECO:0007669"/>
    <property type="project" value="UniProtKB-KW"/>
</dbReference>
<comment type="domain">
    <text evidence="14">The VLRF1 domain mediates binding to the 60S ribosomal subunit.</text>
</comment>
<feature type="compositionally biased region" description="Basic and acidic residues" evidence="15">
    <location>
        <begin position="437"/>
        <end position="449"/>
    </location>
</feature>
<evidence type="ECO:0000256" key="13">
    <source>
        <dbReference type="PROSITE-ProRule" id="PRU00023"/>
    </source>
</evidence>
<keyword evidence="6" id="KW-0677">Repeat</keyword>
<dbReference type="Proteomes" id="UP000504607">
    <property type="component" value="Chromosome 4"/>
</dbReference>
<evidence type="ECO:0000256" key="10">
    <source>
        <dbReference type="ARBA" id="ARBA00022833"/>
    </source>
</evidence>
<evidence type="ECO:0000256" key="5">
    <source>
        <dbReference type="ARBA" id="ARBA00022723"/>
    </source>
</evidence>
<dbReference type="Pfam" id="PF18716">
    <property type="entry name" value="VATC"/>
    <property type="match status" value="1"/>
</dbReference>
<evidence type="ECO:0000256" key="7">
    <source>
        <dbReference type="ARBA" id="ARBA00022759"/>
    </source>
</evidence>
<sequence length="676" mass="74938">MAATERNRAEPKSHSVFDLAPDFFDFCRLFRSGLPRLPPCAPSPPPEPGDASPTERSAGKEGEEKVDSKGAGERGKEVAPRWTCNTCKAEFDSLQDQRSHFKSDLHRLNVKLSIAGKNTVKEEDFSELDGDSLFEDLDVSSISGSEDEFEEGSISNTGMLAKGREGVAQKLYFHLHSGDTVSVWRCLLLDESEDLQFRGNQSVHTGSAGYTSNIEEDKLIDKLKGLVCEPRDKTHLRIVLLISGGHFAGCVFDGNFIIAHKTFHRYVVRAKAGKKQSAKDATGKAANSAGSSLRRYNEAALKKEIQELLVTWKPYIDSSPCIFVHAPSKSRQMLFDVEKPQLRVQSCRHVPLTVHRPTLKEAKRVYYHLTCMAYEVNENTSREEDLPSYMGDHSSSMQQSNEMQSGKQLEIKETFSGSSSVAEYLPAKGDIVNPPSNRDESTPLHEAAKSGDAQRTLELLEQGLDPCNKDARGRTPYMLATEKEVRNTFRRFMALNLDKWDWQAANVPSPLTKEMEESQAAKQAEKDAKRKAKAKELKKVRKAKEKVKLQAQEALNRPPQSNEAMMISKEEEQRRALAAEREKRAAAAEKRIAALNACLANTTAAAAPSSADPKSGASITAAPPLHSEKKSGVSDITCSCCNASLAGKVPFHRYHYKYCSTSCMHVHREMLESGQT</sequence>
<dbReference type="GO" id="GO:0005737">
    <property type="term" value="C:cytoplasm"/>
    <property type="evidence" value="ECO:0007669"/>
    <property type="project" value="UniProtKB-SubCell"/>
</dbReference>
<evidence type="ECO:0000256" key="6">
    <source>
        <dbReference type="ARBA" id="ARBA00022737"/>
    </source>
</evidence>
<keyword evidence="3 14" id="KW-0963">Cytoplasm</keyword>
<dbReference type="PROSITE" id="PS50297">
    <property type="entry name" value="ANK_REP_REGION"/>
    <property type="match status" value="1"/>
</dbReference>
<evidence type="ECO:0000256" key="15">
    <source>
        <dbReference type="SAM" id="MobiDB-lite"/>
    </source>
</evidence>
<feature type="domain" description="VLRF1" evidence="16">
    <location>
        <begin position="233"/>
        <end position="372"/>
    </location>
</feature>
<dbReference type="GeneID" id="105043544"/>
<comment type="similarity">
    <text evidence="2 14">Belongs to the ANKZF1/VMS1 family.</text>
</comment>
<keyword evidence="8" id="KW-0863">Zinc-finger</keyword>
<evidence type="ECO:0000256" key="2">
    <source>
        <dbReference type="ARBA" id="ARBA00009262"/>
    </source>
</evidence>
<evidence type="ECO:0000256" key="14">
    <source>
        <dbReference type="PROSITE-ProRule" id="PRU01389"/>
    </source>
</evidence>
<keyword evidence="9 14" id="KW-0378">Hydrolase</keyword>
<feature type="compositionally biased region" description="Pro residues" evidence="15">
    <location>
        <begin position="37"/>
        <end position="48"/>
    </location>
</feature>
<dbReference type="InParanoid" id="A0A6J0PGW1"/>
<dbReference type="PANTHER" id="PTHR16036">
    <property type="entry name" value="ANKYRIN REPEAT AND ZINC FINGER DOMAIN-CONTAINING PROTEIN 1"/>
    <property type="match status" value="1"/>
</dbReference>
<dbReference type="PANTHER" id="PTHR16036:SF2">
    <property type="entry name" value="TRNA ENDONUCLEASE ANKZF1"/>
    <property type="match status" value="1"/>
</dbReference>
<evidence type="ECO:0000256" key="4">
    <source>
        <dbReference type="ARBA" id="ARBA00022722"/>
    </source>
</evidence>
<dbReference type="FunCoup" id="A0A6J0PGW1">
    <property type="interactions" value="1056"/>
</dbReference>
<dbReference type="InterPro" id="IPR002110">
    <property type="entry name" value="Ankyrin_rpt"/>
</dbReference>
<feature type="region of interest" description="Disordered" evidence="15">
    <location>
        <begin position="37"/>
        <end position="79"/>
    </location>
</feature>
<keyword evidence="17" id="KW-1185">Reference proteome</keyword>
<feature type="compositionally biased region" description="Basic and acidic residues" evidence="15">
    <location>
        <begin position="57"/>
        <end position="79"/>
    </location>
</feature>
<dbReference type="InterPro" id="IPR013087">
    <property type="entry name" value="Znf_C2H2_type"/>
</dbReference>
<dbReference type="InterPro" id="IPR047139">
    <property type="entry name" value="ANKZ1/VMS1"/>
</dbReference>
<dbReference type="KEGG" id="egu:105043544"/>
<dbReference type="PROSITE" id="PS00028">
    <property type="entry name" value="ZINC_FINGER_C2H2_1"/>
    <property type="match status" value="1"/>
</dbReference>
<feature type="active site" evidence="14">
    <location>
        <position position="276"/>
    </location>
</feature>
<dbReference type="InterPro" id="IPR041540">
    <property type="entry name" value="VATC"/>
</dbReference>
<evidence type="ECO:0000256" key="11">
    <source>
        <dbReference type="ARBA" id="ARBA00023043"/>
    </source>
</evidence>
<keyword evidence="11 13" id="KW-0040">ANK repeat</keyword>
<dbReference type="PROSITE" id="PS52044">
    <property type="entry name" value="VLRF1"/>
    <property type="match status" value="1"/>
</dbReference>
<dbReference type="GO" id="GO:0036503">
    <property type="term" value="P:ERAD pathway"/>
    <property type="evidence" value="ECO:0007669"/>
    <property type="project" value="TreeGrafter"/>
</dbReference>
<comment type="subcellular location">
    <subcellularLocation>
        <location evidence="1">Cytoplasm</location>
    </subcellularLocation>
</comment>
<dbReference type="SUPFAM" id="SSF57667">
    <property type="entry name" value="beta-beta-alpha zinc fingers"/>
    <property type="match status" value="1"/>
</dbReference>
<evidence type="ECO:0000313" key="18">
    <source>
        <dbReference type="RefSeq" id="XP_019705241.1"/>
    </source>
</evidence>
<organism evidence="17 18">
    <name type="scientific">Elaeis guineensis var. tenera</name>
    <name type="common">Oil palm</name>
    <dbReference type="NCBI Taxonomy" id="51953"/>
    <lineage>
        <taxon>Eukaryota</taxon>
        <taxon>Viridiplantae</taxon>
        <taxon>Streptophyta</taxon>
        <taxon>Embryophyta</taxon>
        <taxon>Tracheophyta</taxon>
        <taxon>Spermatophyta</taxon>
        <taxon>Magnoliopsida</taxon>
        <taxon>Liliopsida</taxon>
        <taxon>Arecaceae</taxon>
        <taxon>Arecoideae</taxon>
        <taxon>Cocoseae</taxon>
        <taxon>Elaeidinae</taxon>
        <taxon>Elaeis</taxon>
    </lineage>
</organism>
<dbReference type="Gene3D" id="1.25.40.20">
    <property type="entry name" value="Ankyrin repeat-containing domain"/>
    <property type="match status" value="1"/>
</dbReference>
<protein>
    <submittedName>
        <fullName evidence="18">Ankyrin repeat and zinc finger domain-containing protein 1</fullName>
    </submittedName>
</protein>
<dbReference type="Pfam" id="PF18826">
    <property type="entry name" value="bVLRF1"/>
    <property type="match status" value="1"/>
</dbReference>
<evidence type="ECO:0000256" key="8">
    <source>
        <dbReference type="ARBA" id="ARBA00022771"/>
    </source>
</evidence>
<dbReference type="RefSeq" id="XP_019705241.1">
    <property type="nucleotide sequence ID" value="XM_019849682.2"/>
</dbReference>
<evidence type="ECO:0000259" key="16">
    <source>
        <dbReference type="PROSITE" id="PS52044"/>
    </source>
</evidence>
<feature type="region of interest" description="Disordered" evidence="15">
    <location>
        <begin position="605"/>
        <end position="628"/>
    </location>
</feature>
<feature type="region of interest" description="Disordered" evidence="15">
    <location>
        <begin position="557"/>
        <end position="577"/>
    </location>
</feature>